<proteinExistence type="predicted"/>
<evidence type="ECO:0008006" key="6">
    <source>
        <dbReference type="Google" id="ProtNLM"/>
    </source>
</evidence>
<dbReference type="Proteomes" id="UP000464577">
    <property type="component" value="Chromosome"/>
</dbReference>
<dbReference type="PANTHER" id="PTHR34220:SF7">
    <property type="entry name" value="SENSOR HISTIDINE KINASE YPDA"/>
    <property type="match status" value="1"/>
</dbReference>
<organism evidence="4 5">
    <name type="scientific">Spirosoma endbachense</name>
    <dbReference type="NCBI Taxonomy" id="2666025"/>
    <lineage>
        <taxon>Bacteria</taxon>
        <taxon>Pseudomonadati</taxon>
        <taxon>Bacteroidota</taxon>
        <taxon>Cytophagia</taxon>
        <taxon>Cytophagales</taxon>
        <taxon>Cytophagaceae</taxon>
        <taxon>Spirosoma</taxon>
    </lineage>
</organism>
<feature type="domain" description="Signal transduction histidine kinase internal region" evidence="2">
    <location>
        <begin position="839"/>
        <end position="915"/>
    </location>
</feature>
<dbReference type="GO" id="GO:0016020">
    <property type="term" value="C:membrane"/>
    <property type="evidence" value="ECO:0007669"/>
    <property type="project" value="InterPro"/>
</dbReference>
<reference evidence="4 5" key="1">
    <citation type="submission" date="2019-11" db="EMBL/GenBank/DDBJ databases">
        <title>Spirosoma endbachense sp. nov., isolated from a natural salt meadow.</title>
        <authorList>
            <person name="Rojas J."/>
            <person name="Ambika Manirajan B."/>
            <person name="Ratering S."/>
            <person name="Suarez C."/>
            <person name="Geissler-Plaum R."/>
            <person name="Schnell S."/>
        </authorList>
    </citation>
    <scope>NUCLEOTIDE SEQUENCE [LARGE SCALE GENOMIC DNA]</scope>
    <source>
        <strain evidence="4 5">I-24</strain>
    </source>
</reference>
<evidence type="ECO:0000259" key="2">
    <source>
        <dbReference type="Pfam" id="PF06580"/>
    </source>
</evidence>
<keyword evidence="5" id="KW-1185">Reference proteome</keyword>
<protein>
    <recommendedName>
        <fullName evidence="6">Histidine kinase</fullName>
    </recommendedName>
</protein>
<keyword evidence="1" id="KW-1133">Transmembrane helix</keyword>
<dbReference type="AlphaFoldDB" id="A0A6P1VR34"/>
<feature type="domain" description="Two component regulator three Y" evidence="3">
    <location>
        <begin position="729"/>
        <end position="784"/>
    </location>
</feature>
<dbReference type="Gene3D" id="2.60.40.10">
    <property type="entry name" value="Immunoglobulins"/>
    <property type="match status" value="1"/>
</dbReference>
<evidence type="ECO:0000313" key="4">
    <source>
        <dbReference type="EMBL" id="QHV94177.1"/>
    </source>
</evidence>
<sequence length="1017" mass="116772">MARKMRVVLFLGAILYGWIGLGLLNAQQRPVSFEFRHVQEEDGLSFNFISCFLHDRDGFLWVGTFDGLNRYDGNHFTTFKYLRTNQNGLLNNAVHDLCEDLDGNIWMAMEGGIGWYGKKTRQFRYISSMNGRALGSCNNILCDRNGDIWFTSDRQGLFRYLISPGTIQAFPYDPVHDPLGTTTRIVKNGLLLDPHQNGLWIADGRGLRYFDIGSRQFTDSRHNPRALPIFNQHHTSALTLDGTERLIFSDNIDHRIVVYNLHTQQLERTVTPVSRAQRDVFDIATIFVDRQHNLWTSSWNHVVFYIEARSYQCTELTHTNAKNTSIAADFFWAGWQHPDGTIWLGTVNGISYTNPERAFYDVYDLGTLFSELVDERGIISFLEDADGSWWLGTSIRGLLHYFPQTNQLDVYRLPDGTPKYPYGLPITGLQAYGNELYIGTQNALFVFDKSRKTFSGLPLPSVIREKTIYLRNFRLQHDSLWVFGESKQTFCYQLTQKKWTNYPILSPSKDPRFRVRFSLIDQKGNLWLEVYPEGLAWFSKQNGQFTLVDVPQGTPYEQTITSFSEDKKGSFWMASGGYGLIRYDPYKKQVSRWTENEGLSYDYCESVLADRSGTIWIGAHNKFSVFSTAKNRFLNFTLPLNQSNIEYQNYLFPLRNGHILSAQKGYLVELKPEKINHPPTKEKVLISSMILPDTTYLLPGSGDGIELAATDNTFSIQFSVLAQLQETPYRYLYKLEGYDNNWLEAITPGSISYGKLPGGNYAFQVKAVDINGVETPVSTLAIHIDTLFYKSIWFWALIALLVLGLLYRSIRSKAYQTAKLHHLNLQATRLERDKAEIHYQNLINHLNPHFLFNSLTSLNSLILTKPKEASLFLRKLSAIYRYILQNKDKEVISLANELAFARNYVELQKSRFEDGLLVSFTIDPQLLERQIVPVTIQNLIENAIKHNTIEGENPLIIQVYTEAESLIVMNTLQRKLFVETSNKQGLASLKSLYHYLSKREVEVNETATHFTVIVPLL</sequence>
<dbReference type="InterPro" id="IPR015943">
    <property type="entry name" value="WD40/YVTN_repeat-like_dom_sf"/>
</dbReference>
<dbReference type="InterPro" id="IPR011110">
    <property type="entry name" value="Reg_prop"/>
</dbReference>
<name>A0A6P1VR34_9BACT</name>
<dbReference type="Pfam" id="PF07494">
    <property type="entry name" value="Reg_prop"/>
    <property type="match status" value="1"/>
</dbReference>
<dbReference type="InterPro" id="IPR011123">
    <property type="entry name" value="Y_Y_Y"/>
</dbReference>
<gene>
    <name evidence="4" type="ORF">GJR95_03655</name>
</gene>
<dbReference type="KEGG" id="senf:GJR95_03655"/>
<dbReference type="InterPro" id="IPR050640">
    <property type="entry name" value="Bact_2-comp_sensor_kinase"/>
</dbReference>
<keyword evidence="1" id="KW-0812">Transmembrane</keyword>
<dbReference type="InterPro" id="IPR010559">
    <property type="entry name" value="Sig_transdc_His_kin_internal"/>
</dbReference>
<dbReference type="PANTHER" id="PTHR34220">
    <property type="entry name" value="SENSOR HISTIDINE KINASE YPDA"/>
    <property type="match status" value="1"/>
</dbReference>
<dbReference type="Pfam" id="PF07495">
    <property type="entry name" value="Y_Y_Y"/>
    <property type="match status" value="1"/>
</dbReference>
<dbReference type="InterPro" id="IPR013783">
    <property type="entry name" value="Ig-like_fold"/>
</dbReference>
<dbReference type="GO" id="GO:0000155">
    <property type="term" value="F:phosphorelay sensor kinase activity"/>
    <property type="evidence" value="ECO:0007669"/>
    <property type="project" value="InterPro"/>
</dbReference>
<dbReference type="SUPFAM" id="SSF63829">
    <property type="entry name" value="Calcium-dependent phosphotriesterase"/>
    <property type="match status" value="2"/>
</dbReference>
<keyword evidence="1" id="KW-0472">Membrane</keyword>
<evidence type="ECO:0000256" key="1">
    <source>
        <dbReference type="SAM" id="Phobius"/>
    </source>
</evidence>
<feature type="transmembrane region" description="Helical" evidence="1">
    <location>
        <begin position="792"/>
        <end position="810"/>
    </location>
</feature>
<dbReference type="SUPFAM" id="SSF101898">
    <property type="entry name" value="NHL repeat"/>
    <property type="match status" value="1"/>
</dbReference>
<evidence type="ECO:0000313" key="5">
    <source>
        <dbReference type="Proteomes" id="UP000464577"/>
    </source>
</evidence>
<accession>A0A6P1VR34</accession>
<evidence type="ECO:0000259" key="3">
    <source>
        <dbReference type="Pfam" id="PF07495"/>
    </source>
</evidence>
<dbReference type="Gene3D" id="2.130.10.10">
    <property type="entry name" value="YVTN repeat-like/Quinoprotein amine dehydrogenase"/>
    <property type="match status" value="3"/>
</dbReference>
<dbReference type="Pfam" id="PF06580">
    <property type="entry name" value="His_kinase"/>
    <property type="match status" value="1"/>
</dbReference>
<dbReference type="EMBL" id="CP045997">
    <property type="protein sequence ID" value="QHV94177.1"/>
    <property type="molecule type" value="Genomic_DNA"/>
</dbReference>